<dbReference type="InterPro" id="IPR017259">
    <property type="entry name" value="UCP037672"/>
</dbReference>
<sequence>MDWTIIIFLTPLMLIFTICGIQLLRGKWLMLIAGYNTAPKKSREQMNGPALGKLLGSLLIICSVLMLILGLFPKPTIIFLIINVICLLSFGSLIYANTSEKFTNKL</sequence>
<gene>
    <name evidence="2" type="ORF">I6N95_25610</name>
</gene>
<protein>
    <submittedName>
        <fullName evidence="2">DUF3784 domain-containing protein</fullName>
    </submittedName>
</protein>
<accession>A0A940PIV3</accession>
<feature type="transmembrane region" description="Helical" evidence="1">
    <location>
        <begin position="77"/>
        <end position="96"/>
    </location>
</feature>
<organism evidence="2 3">
    <name type="scientific">Vagococcus allomyrinae</name>
    <dbReference type="NCBI Taxonomy" id="2794353"/>
    <lineage>
        <taxon>Bacteria</taxon>
        <taxon>Bacillati</taxon>
        <taxon>Bacillota</taxon>
        <taxon>Bacilli</taxon>
        <taxon>Lactobacillales</taxon>
        <taxon>Enterococcaceae</taxon>
        <taxon>Vagococcus</taxon>
    </lineage>
</organism>
<keyword evidence="1" id="KW-1133">Transmembrane helix</keyword>
<dbReference type="Proteomes" id="UP000674938">
    <property type="component" value="Unassembled WGS sequence"/>
</dbReference>
<evidence type="ECO:0000313" key="3">
    <source>
        <dbReference type="Proteomes" id="UP000674938"/>
    </source>
</evidence>
<dbReference type="EMBL" id="JAEEGA010000027">
    <property type="protein sequence ID" value="MBP1044391.1"/>
    <property type="molecule type" value="Genomic_DNA"/>
</dbReference>
<keyword evidence="1" id="KW-0472">Membrane</keyword>
<feature type="transmembrane region" description="Helical" evidence="1">
    <location>
        <begin position="50"/>
        <end position="71"/>
    </location>
</feature>
<dbReference type="AlphaFoldDB" id="A0A940PIV3"/>
<comment type="caution">
    <text evidence="2">The sequence shown here is derived from an EMBL/GenBank/DDBJ whole genome shotgun (WGS) entry which is preliminary data.</text>
</comment>
<reference evidence="2" key="1">
    <citation type="submission" date="2020-12" db="EMBL/GenBank/DDBJ databases">
        <title>Vagococcus allomyrinae sp. nov. and Enterococcus lavae sp. nov., isolated from the larvae of Allomyrina dichotoma.</title>
        <authorList>
            <person name="Lee S.D."/>
        </authorList>
    </citation>
    <scope>NUCLEOTIDE SEQUENCE</scope>
    <source>
        <strain evidence="2">BWB3-3</strain>
    </source>
</reference>
<dbReference type="Pfam" id="PF12650">
    <property type="entry name" value="DUF3784"/>
    <property type="match status" value="1"/>
</dbReference>
<evidence type="ECO:0000313" key="2">
    <source>
        <dbReference type="EMBL" id="MBP1044391.1"/>
    </source>
</evidence>
<keyword evidence="3" id="KW-1185">Reference proteome</keyword>
<dbReference type="RefSeq" id="WP_209532835.1">
    <property type="nucleotide sequence ID" value="NZ_JAEEGA010000027.1"/>
</dbReference>
<proteinExistence type="predicted"/>
<name>A0A940PIV3_9ENTE</name>
<feature type="transmembrane region" description="Helical" evidence="1">
    <location>
        <begin position="6"/>
        <end position="24"/>
    </location>
</feature>
<evidence type="ECO:0000256" key="1">
    <source>
        <dbReference type="SAM" id="Phobius"/>
    </source>
</evidence>
<keyword evidence="1" id="KW-0812">Transmembrane</keyword>